<reference evidence="2" key="1">
    <citation type="journal article" date="2014" name="Int. J. Syst. Evol. Microbiol.">
        <title>Complete genome sequence of Corynebacterium casei LMG S-19264T (=DSM 44701T), isolated from a smear-ripened cheese.</title>
        <authorList>
            <consortium name="US DOE Joint Genome Institute (JGI-PGF)"/>
            <person name="Walter F."/>
            <person name="Albersmeier A."/>
            <person name="Kalinowski J."/>
            <person name="Ruckert C."/>
        </authorList>
    </citation>
    <scope>NUCLEOTIDE SEQUENCE</scope>
    <source>
        <strain evidence="2">CCM 7664</strain>
    </source>
</reference>
<reference evidence="2" key="2">
    <citation type="submission" date="2020-09" db="EMBL/GenBank/DDBJ databases">
        <authorList>
            <person name="Sun Q."/>
            <person name="Sedlacek I."/>
        </authorList>
    </citation>
    <scope>NUCLEOTIDE SEQUENCE</scope>
    <source>
        <strain evidence="2">CCM 7664</strain>
    </source>
</reference>
<keyword evidence="1" id="KW-0732">Signal</keyword>
<dbReference type="Proteomes" id="UP000627205">
    <property type="component" value="Unassembled WGS sequence"/>
</dbReference>
<dbReference type="RefSeq" id="WP_188420157.1">
    <property type="nucleotide sequence ID" value="NZ_BMDP01000002.1"/>
</dbReference>
<evidence type="ECO:0000313" key="3">
    <source>
        <dbReference type="Proteomes" id="UP000627205"/>
    </source>
</evidence>
<proteinExistence type="predicted"/>
<sequence length="210" mass="23905">MMKTSLLFPSGFRRNRATAWFALAAGVLATAPLFADAENVRSYSIDQQQQDIHARIEQGIAYGLITQDEADELSRRESNIQQRVAGFQRDGTLTPQERDQLRRDLDALHAGVERSLRNTRMKGSPDGYLPDLAGRETQIGKRIDYGIASGLITRTEAQRLAQRETDIYHREAAFRVDGQITQSEKDILQHDLEALNRDVERLLKNVRTRR</sequence>
<evidence type="ECO:0000256" key="1">
    <source>
        <dbReference type="SAM" id="SignalP"/>
    </source>
</evidence>
<feature type="signal peptide" evidence="1">
    <location>
        <begin position="1"/>
        <end position="37"/>
    </location>
</feature>
<comment type="caution">
    <text evidence="2">The sequence shown here is derived from an EMBL/GenBank/DDBJ whole genome shotgun (WGS) entry which is preliminary data.</text>
</comment>
<dbReference type="AlphaFoldDB" id="A0A8J3B3D7"/>
<keyword evidence="3" id="KW-1185">Reference proteome</keyword>
<dbReference type="EMBL" id="BMDP01000002">
    <property type="protein sequence ID" value="GGI54059.1"/>
    <property type="molecule type" value="Genomic_DNA"/>
</dbReference>
<evidence type="ECO:0000313" key="2">
    <source>
        <dbReference type="EMBL" id="GGI54059.1"/>
    </source>
</evidence>
<protein>
    <submittedName>
        <fullName evidence="2">Uncharacterized protein</fullName>
    </submittedName>
</protein>
<feature type="chain" id="PRO_5035202975" evidence="1">
    <location>
        <begin position="38"/>
        <end position="210"/>
    </location>
</feature>
<organism evidence="2 3">
    <name type="scientific">Oxalicibacterium solurbis</name>
    <dbReference type="NCBI Taxonomy" id="69280"/>
    <lineage>
        <taxon>Bacteria</taxon>
        <taxon>Pseudomonadati</taxon>
        <taxon>Pseudomonadota</taxon>
        <taxon>Betaproteobacteria</taxon>
        <taxon>Burkholderiales</taxon>
        <taxon>Oxalobacteraceae</taxon>
        <taxon>Oxalicibacterium</taxon>
    </lineage>
</organism>
<name>A0A8J3B3D7_9BURK</name>
<gene>
    <name evidence="2" type="ORF">GCM10011430_12330</name>
</gene>
<accession>A0A8J3B3D7</accession>